<dbReference type="CDD" id="cd02143">
    <property type="entry name" value="nitroreductase_FeS-like"/>
    <property type="match status" value="1"/>
</dbReference>
<evidence type="ECO:0000313" key="6">
    <source>
        <dbReference type="Proteomes" id="UP001642409"/>
    </source>
</evidence>
<reference evidence="4" key="1">
    <citation type="submission" date="2023-06" db="EMBL/GenBank/DDBJ databases">
        <authorList>
            <person name="Kurt Z."/>
        </authorList>
    </citation>
    <scope>NUCLEOTIDE SEQUENCE</scope>
</reference>
<dbReference type="GO" id="GO:0016491">
    <property type="term" value="F:oxidoreductase activity"/>
    <property type="evidence" value="ECO:0007669"/>
    <property type="project" value="UniProtKB-KW"/>
</dbReference>
<dbReference type="PROSITE" id="PS51379">
    <property type="entry name" value="4FE4S_FER_2"/>
    <property type="match status" value="2"/>
</dbReference>
<keyword evidence="6" id="KW-1185">Reference proteome</keyword>
<name>A0AA86UCW0_9EUKA</name>
<dbReference type="Gene3D" id="3.40.109.10">
    <property type="entry name" value="NADH Oxidase"/>
    <property type="match status" value="1"/>
</dbReference>
<dbReference type="InterPro" id="IPR017896">
    <property type="entry name" value="4Fe4S_Fe-S-bd"/>
</dbReference>
<gene>
    <name evidence="4" type="ORF">HINF_LOCUS33752</name>
    <name evidence="5" type="ORF">HINF_LOCUS52321</name>
</gene>
<feature type="domain" description="4Fe-4S ferredoxin-type" evidence="3">
    <location>
        <begin position="30"/>
        <end position="58"/>
    </location>
</feature>
<evidence type="ECO:0000313" key="4">
    <source>
        <dbReference type="EMBL" id="CAI9946107.1"/>
    </source>
</evidence>
<organism evidence="4">
    <name type="scientific">Hexamita inflata</name>
    <dbReference type="NCBI Taxonomy" id="28002"/>
    <lineage>
        <taxon>Eukaryota</taxon>
        <taxon>Metamonada</taxon>
        <taxon>Diplomonadida</taxon>
        <taxon>Hexamitidae</taxon>
        <taxon>Hexamitinae</taxon>
        <taxon>Hexamita</taxon>
    </lineage>
</organism>
<dbReference type="PANTHER" id="PTHR43673">
    <property type="entry name" value="NAD(P)H NITROREDUCTASE YDGI-RELATED"/>
    <property type="match status" value="1"/>
</dbReference>
<evidence type="ECO:0000256" key="1">
    <source>
        <dbReference type="ARBA" id="ARBA00007118"/>
    </source>
</evidence>
<dbReference type="Pfam" id="PF00881">
    <property type="entry name" value="Nitroreductase"/>
    <property type="match status" value="1"/>
</dbReference>
<dbReference type="Gene3D" id="3.30.70.20">
    <property type="match status" value="1"/>
</dbReference>
<comment type="caution">
    <text evidence="4">The sequence shown here is derived from an EMBL/GenBank/DDBJ whole genome shotgun (WGS) entry which is preliminary data.</text>
</comment>
<protein>
    <submittedName>
        <fullName evidence="4">Nitroreductase</fullName>
    </submittedName>
</protein>
<dbReference type="PANTHER" id="PTHR43673:SF10">
    <property type="entry name" value="NADH DEHYDROGENASE_NAD(P)H NITROREDUCTASE XCC3605-RELATED"/>
    <property type="match status" value="1"/>
</dbReference>
<dbReference type="EMBL" id="CATOUU010000756">
    <property type="protein sequence ID" value="CAI9946107.1"/>
    <property type="molecule type" value="Genomic_DNA"/>
</dbReference>
<dbReference type="InterPro" id="IPR029479">
    <property type="entry name" value="Nitroreductase"/>
</dbReference>
<reference evidence="5 6" key="2">
    <citation type="submission" date="2024-07" db="EMBL/GenBank/DDBJ databases">
        <authorList>
            <person name="Akdeniz Z."/>
        </authorList>
    </citation>
    <scope>NUCLEOTIDE SEQUENCE [LARGE SCALE GENOMIC DNA]</scope>
</reference>
<feature type="domain" description="4Fe-4S ferredoxin-type" evidence="3">
    <location>
        <begin position="1"/>
        <end position="29"/>
    </location>
</feature>
<comment type="similarity">
    <text evidence="1">Belongs to the nitroreductase family.</text>
</comment>
<dbReference type="Pfam" id="PF12838">
    <property type="entry name" value="Fer4_7"/>
    <property type="match status" value="1"/>
</dbReference>
<dbReference type="Proteomes" id="UP001642409">
    <property type="component" value="Unassembled WGS sequence"/>
</dbReference>
<proteinExistence type="inferred from homology"/>
<dbReference type="PROSITE" id="PS00198">
    <property type="entry name" value="4FE4S_FER_1"/>
    <property type="match status" value="2"/>
</dbReference>
<dbReference type="AlphaFoldDB" id="A0AA86UCW0"/>
<evidence type="ECO:0000313" key="5">
    <source>
        <dbReference type="EMBL" id="CAL6066410.1"/>
    </source>
</evidence>
<accession>A0AA86UCW0</accession>
<dbReference type="SUPFAM" id="SSF55469">
    <property type="entry name" value="FMN-dependent nitroreductase-like"/>
    <property type="match status" value="1"/>
</dbReference>
<dbReference type="InterPro" id="IPR000415">
    <property type="entry name" value="Nitroreductase-like"/>
</dbReference>
<sequence>MSVQITSDCILCGTCVSTCPSNALTLTDGRILYTEDDCMHCGQCFAVCPARAIRMFDCDPTIEFSPEYRKNVEICIQMRRSVRKFLPAPIDHETLLNLLNETRFAPSAKNQRAVQFVVLGRHVLDEVAHLVAQIIWANPIYKKESVEKDDVVFRSAPQCVLAIAPKTAGTEDGIIALSTFELLAQSQNIGTFWCGFLRRGIEASEEIRKILGLPDELQVVAAMGVGHPDEDFKRPAARKPVPLQFVD</sequence>
<dbReference type="InterPro" id="IPR017900">
    <property type="entry name" value="4Fe4S_Fe_S_CS"/>
</dbReference>
<keyword evidence="2" id="KW-0560">Oxidoreductase</keyword>
<evidence type="ECO:0000256" key="2">
    <source>
        <dbReference type="ARBA" id="ARBA00023002"/>
    </source>
</evidence>
<dbReference type="SUPFAM" id="SSF54862">
    <property type="entry name" value="4Fe-4S ferredoxins"/>
    <property type="match status" value="1"/>
</dbReference>
<evidence type="ECO:0000259" key="3">
    <source>
        <dbReference type="PROSITE" id="PS51379"/>
    </source>
</evidence>
<dbReference type="EMBL" id="CAXDID020000260">
    <property type="protein sequence ID" value="CAL6066410.1"/>
    <property type="molecule type" value="Genomic_DNA"/>
</dbReference>